<dbReference type="OrthoDB" id="793091at2"/>
<dbReference type="Proteomes" id="UP000295709">
    <property type="component" value="Unassembled WGS sequence"/>
</dbReference>
<reference evidence="3" key="1">
    <citation type="submission" date="2018-11" db="EMBL/GenBank/DDBJ databases">
        <title>Proposal to divide the Flavobacteriaceae and reorganize its genera based on Amino Acid Identity values calculated from whole genome sequences.</title>
        <authorList>
            <person name="Nicholson A.C."/>
            <person name="Gulvik C.A."/>
            <person name="Whitney A.M."/>
            <person name="Humrighouse B.W."/>
            <person name="Bell M."/>
            <person name="Holmes B."/>
            <person name="Steigerwalt A."/>
            <person name="Villarma A."/>
            <person name="Sheth M."/>
            <person name="Batra D."/>
            <person name="Pryor J."/>
            <person name="Bernardet J.-F."/>
            <person name="Hugo C."/>
            <person name="Kampfer P."/>
            <person name="Newman J."/>
            <person name="Mcquiston J.R."/>
        </authorList>
    </citation>
    <scope>NUCLEOTIDE SEQUENCE [LARGE SCALE GENOMIC DNA]</scope>
    <source>
        <strain evidence="3">DSM 15235</strain>
    </source>
</reference>
<organism evidence="1 3">
    <name type="scientific">Chryseobacterium daecheongense</name>
    <dbReference type="NCBI Taxonomy" id="192389"/>
    <lineage>
        <taxon>Bacteria</taxon>
        <taxon>Pseudomonadati</taxon>
        <taxon>Bacteroidota</taxon>
        <taxon>Flavobacteriia</taxon>
        <taxon>Flavobacteriales</taxon>
        <taxon>Weeksellaceae</taxon>
        <taxon>Chryseobacterium group</taxon>
        <taxon>Chryseobacterium</taxon>
    </lineage>
</organism>
<gene>
    <name evidence="2" type="ORF">BCF50_2468</name>
    <name evidence="1" type="ORF">EGI05_17225</name>
</gene>
<evidence type="ECO:0000313" key="4">
    <source>
        <dbReference type="Proteomes" id="UP000295709"/>
    </source>
</evidence>
<dbReference type="RefSeq" id="WP_123264246.1">
    <property type="nucleotide sequence ID" value="NZ_RJTX01000004.1"/>
</dbReference>
<evidence type="ECO:0000313" key="3">
    <source>
        <dbReference type="Proteomes" id="UP000269375"/>
    </source>
</evidence>
<dbReference type="EMBL" id="SOQW01000003">
    <property type="protein sequence ID" value="TDX91338.1"/>
    <property type="molecule type" value="Genomic_DNA"/>
</dbReference>
<protein>
    <submittedName>
        <fullName evidence="1">Uncharacterized protein</fullName>
    </submittedName>
</protein>
<dbReference type="EMBL" id="RJTX01000004">
    <property type="protein sequence ID" value="ROH96240.1"/>
    <property type="molecule type" value="Genomic_DNA"/>
</dbReference>
<accession>A0A3N0VUQ3</accession>
<dbReference type="AlphaFoldDB" id="A0A3N0VUQ3"/>
<evidence type="ECO:0000313" key="1">
    <source>
        <dbReference type="EMBL" id="ROH96240.1"/>
    </source>
</evidence>
<evidence type="ECO:0000313" key="2">
    <source>
        <dbReference type="EMBL" id="TDX91338.1"/>
    </source>
</evidence>
<keyword evidence="4" id="KW-1185">Reference proteome</keyword>
<comment type="caution">
    <text evidence="1">The sequence shown here is derived from an EMBL/GenBank/DDBJ whole genome shotgun (WGS) entry which is preliminary data.</text>
</comment>
<reference evidence="2 4" key="2">
    <citation type="submission" date="2019-03" db="EMBL/GenBank/DDBJ databases">
        <title>Genomic Encyclopedia of Archaeal and Bacterial Type Strains, Phase II (KMG-II): from individual species to whole genera.</title>
        <authorList>
            <person name="Goeker M."/>
        </authorList>
    </citation>
    <scope>NUCLEOTIDE SEQUENCE [LARGE SCALE GENOMIC DNA]</scope>
    <source>
        <strain evidence="2 4">DSM 15235</strain>
    </source>
</reference>
<proteinExistence type="predicted"/>
<dbReference type="Proteomes" id="UP000269375">
    <property type="component" value="Unassembled WGS sequence"/>
</dbReference>
<name>A0A3N0VUQ3_9FLAO</name>
<sequence>MGTIFFIGILLVFGLLIFLWAQTGRTDHQNPDLNSIQAKNESFKTLNEAQQEFLKGDHQRIEFRRNEIHIKNHPLYAGVGATDTKEVLLEGAIPEIKIYENGKYLRTYKIEPKDSNPDLNNQIFDCEVRVHPDFSVQIEGAVYKNKDQEKKEYIRFQPFYLSNKNEKNEALFGRGMFARGLHFSGYISSGDIRLICICDVCEKSFSVDFYHAGFSDTQYFYSSNSMETLMVTYGDIENMPTQLQENIDENILGEVESQLPKTFDGTFTYYNSFCCPHCHSPFNNFEKFKADRPKEYYAHFYLNKTPIYFQKI</sequence>